<organism evidence="1 2">
    <name type="scientific">Lithospermum erythrorhizon</name>
    <name type="common">Purple gromwell</name>
    <name type="synonym">Lithospermum officinale var. erythrorhizon</name>
    <dbReference type="NCBI Taxonomy" id="34254"/>
    <lineage>
        <taxon>Eukaryota</taxon>
        <taxon>Viridiplantae</taxon>
        <taxon>Streptophyta</taxon>
        <taxon>Embryophyta</taxon>
        <taxon>Tracheophyta</taxon>
        <taxon>Spermatophyta</taxon>
        <taxon>Magnoliopsida</taxon>
        <taxon>eudicotyledons</taxon>
        <taxon>Gunneridae</taxon>
        <taxon>Pentapetalae</taxon>
        <taxon>asterids</taxon>
        <taxon>lamiids</taxon>
        <taxon>Boraginales</taxon>
        <taxon>Boraginaceae</taxon>
        <taxon>Boraginoideae</taxon>
        <taxon>Lithospermeae</taxon>
        <taxon>Lithospermum</taxon>
    </lineage>
</organism>
<dbReference type="Proteomes" id="UP001454036">
    <property type="component" value="Unassembled WGS sequence"/>
</dbReference>
<keyword evidence="2" id="KW-1185">Reference proteome</keyword>
<protein>
    <recommendedName>
        <fullName evidence="3">Transposase</fullName>
    </recommendedName>
</protein>
<proteinExistence type="predicted"/>
<comment type="caution">
    <text evidence="1">The sequence shown here is derived from an EMBL/GenBank/DDBJ whole genome shotgun (WGS) entry which is preliminary data.</text>
</comment>
<gene>
    <name evidence="1" type="ORF">LIER_34882</name>
</gene>
<reference evidence="1 2" key="1">
    <citation type="submission" date="2024-01" db="EMBL/GenBank/DDBJ databases">
        <title>The complete chloroplast genome sequence of Lithospermum erythrorhizon: insights into the phylogenetic relationship among Boraginaceae species and the maternal lineages of purple gromwells.</title>
        <authorList>
            <person name="Okada T."/>
            <person name="Watanabe K."/>
        </authorList>
    </citation>
    <scope>NUCLEOTIDE SEQUENCE [LARGE SCALE GENOMIC DNA]</scope>
</reference>
<dbReference type="AlphaFoldDB" id="A0AAV3S3P0"/>
<name>A0AAV3S3P0_LITER</name>
<evidence type="ECO:0008006" key="3">
    <source>
        <dbReference type="Google" id="ProtNLM"/>
    </source>
</evidence>
<evidence type="ECO:0000313" key="2">
    <source>
        <dbReference type="Proteomes" id="UP001454036"/>
    </source>
</evidence>
<evidence type="ECO:0000313" key="1">
    <source>
        <dbReference type="EMBL" id="GAA0187594.1"/>
    </source>
</evidence>
<accession>A0AAV3S3P0</accession>
<sequence>MSINNLFKVSLPNILIGALKENNSVIWETARRIIHSEVPCPSCQHIEDFGQEPIPEDSKSCGSTPSKPTKELQWKFRSFTSFADCVTLTMMTGIISLENKMATLTGMV</sequence>
<dbReference type="EMBL" id="BAABME010014884">
    <property type="protein sequence ID" value="GAA0187594.1"/>
    <property type="molecule type" value="Genomic_DNA"/>
</dbReference>